<dbReference type="AlphaFoldDB" id="A0A4Y6UL36"/>
<evidence type="ECO:0000313" key="2">
    <source>
        <dbReference type="EMBL" id="QDH17111.1"/>
    </source>
</evidence>
<name>A0A4Y6UL36_9PROT</name>
<accession>A0A4Y6UL36</accession>
<dbReference type="RefSeq" id="WP_141460733.1">
    <property type="nucleotide sequence ID" value="NZ_CP038141.1"/>
</dbReference>
<dbReference type="KEGG" id="ssam:E3D00_05680"/>
<dbReference type="Proteomes" id="UP000316313">
    <property type="component" value="Chromosome"/>
</dbReference>
<dbReference type="PANTHER" id="PTHR43861:SF1">
    <property type="entry name" value="TRANS-ACONITATE 2-METHYLTRANSFERASE"/>
    <property type="match status" value="1"/>
</dbReference>
<evidence type="ECO:0000313" key="3">
    <source>
        <dbReference type="Proteomes" id="UP000316313"/>
    </source>
</evidence>
<dbReference type="SUPFAM" id="SSF53335">
    <property type="entry name" value="S-adenosyl-L-methionine-dependent methyltransferases"/>
    <property type="match status" value="1"/>
</dbReference>
<proteinExistence type="predicted"/>
<dbReference type="GO" id="GO:0008757">
    <property type="term" value="F:S-adenosylmethionine-dependent methyltransferase activity"/>
    <property type="evidence" value="ECO:0007669"/>
    <property type="project" value="InterPro"/>
</dbReference>
<keyword evidence="2" id="KW-0808">Transferase</keyword>
<dbReference type="InterPro" id="IPR029063">
    <property type="entry name" value="SAM-dependent_MTases_sf"/>
</dbReference>
<dbReference type="CDD" id="cd02440">
    <property type="entry name" value="AdoMet_MTases"/>
    <property type="match status" value="1"/>
</dbReference>
<sequence>MTQTSRKKLISARFNNAAHHYDAAASIQRQTADVLMKHIREQYSSYHPTSILEFGCGTGYMTQNIASSFPHTPLLATDIAPNMVAQSQAKLSSYKNVSFDLMDAENPSPTGMFDLITSNLCFQWIENRTKALEELSHKLASGGYLIFTTLLRNTLHEWQESCVHENVPCGVPLYPTVTTIQSEWPLNGQGAWLEIPLYDPVPNSLSFLRNLHSIGASLPHSGSAPTSAATLRRAMRYFDQHYTKVTYHIGLGIFRKHSHD</sequence>
<protein>
    <submittedName>
        <fullName evidence="2">Methyltransferase domain-containing protein</fullName>
    </submittedName>
</protein>
<dbReference type="Gene3D" id="3.40.50.150">
    <property type="entry name" value="Vaccinia Virus protein VP39"/>
    <property type="match status" value="1"/>
</dbReference>
<organism evidence="2 3">
    <name type="scientific">Swingsia samuiensis</name>
    <dbReference type="NCBI Taxonomy" id="1293412"/>
    <lineage>
        <taxon>Bacteria</taxon>
        <taxon>Pseudomonadati</taxon>
        <taxon>Pseudomonadota</taxon>
        <taxon>Alphaproteobacteria</taxon>
        <taxon>Acetobacterales</taxon>
        <taxon>Acetobacteraceae</taxon>
        <taxon>Swingsia</taxon>
    </lineage>
</organism>
<keyword evidence="2" id="KW-0489">Methyltransferase</keyword>
<dbReference type="GO" id="GO:0032259">
    <property type="term" value="P:methylation"/>
    <property type="evidence" value="ECO:0007669"/>
    <property type="project" value="UniProtKB-KW"/>
</dbReference>
<reference evidence="2 3" key="1">
    <citation type="submission" date="2019-03" db="EMBL/GenBank/DDBJ databases">
        <title>The complete genome sequence of Swingsia samuiensis NBRC107927(T).</title>
        <authorList>
            <person name="Chua K.-O."/>
            <person name="Chan K.-G."/>
            <person name="See-Too W.-S."/>
        </authorList>
    </citation>
    <scope>NUCLEOTIDE SEQUENCE [LARGE SCALE GENOMIC DNA]</scope>
    <source>
        <strain evidence="2 3">AH83</strain>
    </source>
</reference>
<evidence type="ECO:0000259" key="1">
    <source>
        <dbReference type="Pfam" id="PF08241"/>
    </source>
</evidence>
<keyword evidence="3" id="KW-1185">Reference proteome</keyword>
<dbReference type="Pfam" id="PF08241">
    <property type="entry name" value="Methyltransf_11"/>
    <property type="match status" value="1"/>
</dbReference>
<feature type="domain" description="Methyltransferase type 11" evidence="1">
    <location>
        <begin position="52"/>
        <end position="147"/>
    </location>
</feature>
<gene>
    <name evidence="2" type="ORF">E3D00_05680</name>
</gene>
<dbReference type="PANTHER" id="PTHR43861">
    <property type="entry name" value="TRANS-ACONITATE 2-METHYLTRANSFERASE-RELATED"/>
    <property type="match status" value="1"/>
</dbReference>
<dbReference type="InterPro" id="IPR013216">
    <property type="entry name" value="Methyltransf_11"/>
</dbReference>
<dbReference type="EMBL" id="CP038141">
    <property type="protein sequence ID" value="QDH17111.1"/>
    <property type="molecule type" value="Genomic_DNA"/>
</dbReference>
<dbReference type="OrthoDB" id="9802097at2"/>